<dbReference type="Proteomes" id="UP001528823">
    <property type="component" value="Unassembled WGS sequence"/>
</dbReference>
<evidence type="ECO:0000313" key="3">
    <source>
        <dbReference type="Proteomes" id="UP001528823"/>
    </source>
</evidence>
<gene>
    <name evidence="2" type="primary">vgrG</name>
    <name evidence="2" type="ORF">ORQ98_01695</name>
</gene>
<dbReference type="Gene3D" id="2.40.50.230">
    <property type="entry name" value="Gp5 N-terminal domain"/>
    <property type="match status" value="1"/>
</dbReference>
<dbReference type="NCBIfam" id="TIGR01646">
    <property type="entry name" value="vgr_GE"/>
    <property type="match status" value="1"/>
</dbReference>
<dbReference type="Pfam" id="PF04717">
    <property type="entry name" value="Phage_base_V"/>
    <property type="match status" value="1"/>
</dbReference>
<dbReference type="SUPFAM" id="SSF69255">
    <property type="entry name" value="gp5 N-terminal domain-like"/>
    <property type="match status" value="1"/>
</dbReference>
<protein>
    <submittedName>
        <fullName evidence="2">Type VI secretion system tip protein VgrG</fullName>
    </submittedName>
</protein>
<sequence length="595" mass="64028">MADSPTLTGDGLVEVAVSSNGSSLPDTVRIYSVTVCKEINRIPSAIIVIEDGDMPTQRFTNADSSYFKPGTTIKIEASYDQTKQSIFEGIVVKLGIKIPNNNSSRLVVTCKDTAVKMTAERKNVIYQSVKDSDVFSTLMSNHSLETDIETTQTQYDELVQYYCSDWDFLMLRAESNAMVVIVDDGQVSVGKPDATASAVLTVEYGQDIYEFSADVDACSQLSSAKAVAWDVTNQTIVTGTGSLPSLNDQGDLDQSTLSEVFSVSDYKLRSATIIDQVALEDWASGKLLKSGLARIRGHMTIQGNANATPGAVIELKGVGSRFSGSVYMSAVTHRIAEGNWLSDVKFGLSDDWFSEKYQITTPPASGFSAGVEGLQIGVVKKIDEDPQGQYRVQLSLPILEADTDEIWARYSQFYASSGIGAFFMPEVGDEVIVGYFNNDPSNPVILGCLYSKKNTAPYEPDGSNTTKAIMTKQKLLLEFNDDTKEITITTPENNQIVFSDNNKSITVSDQNSNTVTLDSSGITLDSGKDISLKASGKVSIQADSNIEMTASSDVKANGANVSLEASTTMTAKGTSSAEFSATGNTTVKGSMVMIN</sequence>
<name>A0ABT5U2S9_9GAMM</name>
<organism evidence="2 3">
    <name type="scientific">Spartinivicinus poritis</name>
    <dbReference type="NCBI Taxonomy" id="2994640"/>
    <lineage>
        <taxon>Bacteria</taxon>
        <taxon>Pseudomonadati</taxon>
        <taxon>Pseudomonadota</taxon>
        <taxon>Gammaproteobacteria</taxon>
        <taxon>Oceanospirillales</taxon>
        <taxon>Zooshikellaceae</taxon>
        <taxon>Spartinivicinus</taxon>
    </lineage>
</organism>
<dbReference type="EMBL" id="JAPMOU010000002">
    <property type="protein sequence ID" value="MDE1460670.1"/>
    <property type="molecule type" value="Genomic_DNA"/>
</dbReference>
<proteinExistence type="predicted"/>
<dbReference type="InterPro" id="IPR037026">
    <property type="entry name" value="Vgr_OB-fold_dom_sf"/>
</dbReference>
<evidence type="ECO:0000259" key="1">
    <source>
        <dbReference type="Pfam" id="PF04717"/>
    </source>
</evidence>
<dbReference type="SUPFAM" id="SSF69279">
    <property type="entry name" value="Phage tail proteins"/>
    <property type="match status" value="1"/>
</dbReference>
<keyword evidence="3" id="KW-1185">Reference proteome</keyword>
<comment type="caution">
    <text evidence="2">The sequence shown here is derived from an EMBL/GenBank/DDBJ whole genome shotgun (WGS) entry which is preliminary data.</text>
</comment>
<evidence type="ECO:0000313" key="2">
    <source>
        <dbReference type="EMBL" id="MDE1460670.1"/>
    </source>
</evidence>
<dbReference type="InterPro" id="IPR006531">
    <property type="entry name" value="Gp5/Vgr_OB"/>
</dbReference>
<reference evidence="2 3" key="1">
    <citation type="submission" date="2022-11" db="EMBL/GenBank/DDBJ databases">
        <title>Spartinivicinus poritis sp. nov., isolated from scleractinian coral Porites lutea.</title>
        <authorList>
            <person name="Zhang G."/>
            <person name="Cai L."/>
            <person name="Wei Q."/>
        </authorList>
    </citation>
    <scope>NUCLEOTIDE SEQUENCE [LARGE SCALE GENOMIC DNA]</scope>
    <source>
        <strain evidence="2 3">A2-2</strain>
    </source>
</reference>
<accession>A0ABT5U2S9</accession>
<dbReference type="InterPro" id="IPR006533">
    <property type="entry name" value="T6SS_Vgr_RhsGE"/>
</dbReference>
<dbReference type="RefSeq" id="WP_274687042.1">
    <property type="nucleotide sequence ID" value="NZ_JAPMOU010000002.1"/>
</dbReference>
<feature type="domain" description="Gp5/Type VI secretion system Vgr protein OB-fold" evidence="1">
    <location>
        <begin position="375"/>
        <end position="450"/>
    </location>
</feature>
<dbReference type="SUPFAM" id="SSF69349">
    <property type="entry name" value="Phage fibre proteins"/>
    <property type="match status" value="1"/>
</dbReference>